<feature type="compositionally biased region" description="Polar residues" evidence="6">
    <location>
        <begin position="364"/>
        <end position="374"/>
    </location>
</feature>
<dbReference type="GO" id="GO:0005524">
    <property type="term" value="F:ATP binding"/>
    <property type="evidence" value="ECO:0007669"/>
    <property type="project" value="UniProtKB-KW"/>
</dbReference>
<dbReference type="OrthoDB" id="354826at2759"/>
<dbReference type="PANTHER" id="PTHR24355:SF30">
    <property type="entry name" value="SERINE_THREONINE-PROTEIN KINASE 32B ISOFORM X1"/>
    <property type="match status" value="1"/>
</dbReference>
<gene>
    <name evidence="8" type="ORF">BGZ99_008245</name>
</gene>
<organism evidence="8 9">
    <name type="scientific">Dissophora globulifera</name>
    <dbReference type="NCBI Taxonomy" id="979702"/>
    <lineage>
        <taxon>Eukaryota</taxon>
        <taxon>Fungi</taxon>
        <taxon>Fungi incertae sedis</taxon>
        <taxon>Mucoromycota</taxon>
        <taxon>Mortierellomycotina</taxon>
        <taxon>Mortierellomycetes</taxon>
        <taxon>Mortierellales</taxon>
        <taxon>Mortierellaceae</taxon>
        <taxon>Dissophora</taxon>
    </lineage>
</organism>
<dbReference type="GO" id="GO:0009966">
    <property type="term" value="P:regulation of signal transduction"/>
    <property type="evidence" value="ECO:0007669"/>
    <property type="project" value="TreeGrafter"/>
</dbReference>
<feature type="compositionally biased region" description="Basic and acidic residues" evidence="6">
    <location>
        <begin position="557"/>
        <end position="566"/>
    </location>
</feature>
<dbReference type="PROSITE" id="PS00108">
    <property type="entry name" value="PROTEIN_KINASE_ST"/>
    <property type="match status" value="1"/>
</dbReference>
<dbReference type="EMBL" id="JAAAIP010000063">
    <property type="protein sequence ID" value="KAG0327155.1"/>
    <property type="molecule type" value="Genomic_DNA"/>
</dbReference>
<feature type="compositionally biased region" description="Low complexity" evidence="6">
    <location>
        <begin position="419"/>
        <end position="433"/>
    </location>
</feature>
<feature type="compositionally biased region" description="Low complexity" evidence="6">
    <location>
        <begin position="335"/>
        <end position="352"/>
    </location>
</feature>
<dbReference type="SUPFAM" id="SSF56112">
    <property type="entry name" value="Protein kinase-like (PK-like)"/>
    <property type="match status" value="1"/>
</dbReference>
<dbReference type="Proteomes" id="UP000738325">
    <property type="component" value="Unassembled WGS sequence"/>
</dbReference>
<dbReference type="InterPro" id="IPR000719">
    <property type="entry name" value="Prot_kinase_dom"/>
</dbReference>
<feature type="region of interest" description="Disordered" evidence="6">
    <location>
        <begin position="483"/>
        <end position="517"/>
    </location>
</feature>
<feature type="region of interest" description="Disordered" evidence="6">
    <location>
        <begin position="307"/>
        <end position="379"/>
    </location>
</feature>
<sequence>MDAVRNILRERQILESIDHAFVVNMRFAFQDDEYMYMCMDLMMGGDLRFHMNRRNFDEDVIRFWIAEISSAIAYLHSLGIIHRDIKPDNVLLDEKGHAHLTDFNIGCRLMPEKPLLTSQSGTVAYMAPEVFKGTGYGTSVDWWALGIVFYECLYNQRPFLTENVPDLKLAISTQTVEYPTSKNVSQECISVIQGVRNALVLYSVWSMLSISRLSVLTSSSSSAIPQFLTRDPSERLGTKGGMNGIRSQPYFAVAALQLQMPTDQWWYMLETKQLSPKFQPPSEAANFDATYDLEEMLLDEDPLTYHSTRKRAQRMQRQRDQALKEESERLKAEQDAAMAAAANAQAAMEAMNRQLEESIRRKQASTARSISSRPVSLDSAASVISKKKSRLQFFGGGNNDSSGDGQPAIQTQSPLALVSQPQHPSHQTPSQISRQTQFQSIPLSPIDAPGGAKDFPMTSTPSFRLPLSPPDFQNFQSSIFQAQTSSAAGPQAGDSPDHHPSSYYHRGPVPPKAVTSATTAQDATVSVCSTGTAAFDGQEPAVTEICLSKSADSSHNQQKEQKREGLGELGPSLISTPGAQSSLDLVRDSIVNPRPSQESIIQEPNMLPRQQQYPFQAAHPQIAVSSPVIIPTPLDHSISRHKQIPTQQPLPLRHQNPQQQPLKISGAPGGVGVRPRGSAAPAQAATINIAAAAAAMADMSEMGKVAYLMDLIDREFTTFDYTVYESYNGLVDPVTMSVGNPPEWVRSRD</sequence>
<feature type="domain" description="Protein kinase" evidence="7">
    <location>
        <begin position="1"/>
        <end position="251"/>
    </location>
</feature>
<dbReference type="InterPro" id="IPR008271">
    <property type="entry name" value="Ser/Thr_kinase_AS"/>
</dbReference>
<name>A0A9P6RRB3_9FUNG</name>
<dbReference type="SMART" id="SM00220">
    <property type="entry name" value="S_TKc"/>
    <property type="match status" value="1"/>
</dbReference>
<dbReference type="GO" id="GO:0001664">
    <property type="term" value="F:G protein-coupled receptor binding"/>
    <property type="evidence" value="ECO:0007669"/>
    <property type="project" value="TreeGrafter"/>
</dbReference>
<evidence type="ECO:0000259" key="7">
    <source>
        <dbReference type="PROSITE" id="PS50011"/>
    </source>
</evidence>
<evidence type="ECO:0000256" key="4">
    <source>
        <dbReference type="ARBA" id="ARBA00022777"/>
    </source>
</evidence>
<protein>
    <recommendedName>
        <fullName evidence="7">Protein kinase domain-containing protein</fullName>
    </recommendedName>
</protein>
<keyword evidence="4" id="KW-0418">Kinase</keyword>
<keyword evidence="3" id="KW-0547">Nucleotide-binding</keyword>
<dbReference type="GO" id="GO:0007186">
    <property type="term" value="P:G protein-coupled receptor signaling pathway"/>
    <property type="evidence" value="ECO:0007669"/>
    <property type="project" value="TreeGrafter"/>
</dbReference>
<evidence type="ECO:0000256" key="5">
    <source>
        <dbReference type="ARBA" id="ARBA00022840"/>
    </source>
</evidence>
<evidence type="ECO:0000256" key="2">
    <source>
        <dbReference type="ARBA" id="ARBA00022679"/>
    </source>
</evidence>
<feature type="region of interest" description="Disordered" evidence="6">
    <location>
        <begin position="415"/>
        <end position="471"/>
    </location>
</feature>
<evidence type="ECO:0000313" key="9">
    <source>
        <dbReference type="Proteomes" id="UP000738325"/>
    </source>
</evidence>
<evidence type="ECO:0000313" key="8">
    <source>
        <dbReference type="EMBL" id="KAG0327155.1"/>
    </source>
</evidence>
<accession>A0A9P6RRB3</accession>
<dbReference type="Pfam" id="PF00069">
    <property type="entry name" value="Pkinase"/>
    <property type="match status" value="1"/>
</dbReference>
<keyword evidence="9" id="KW-1185">Reference proteome</keyword>
<keyword evidence="1" id="KW-0723">Serine/threonine-protein kinase</keyword>
<dbReference type="Gene3D" id="3.30.200.20">
    <property type="entry name" value="Phosphorylase Kinase, domain 1"/>
    <property type="match status" value="1"/>
</dbReference>
<dbReference type="PANTHER" id="PTHR24355">
    <property type="entry name" value="G PROTEIN-COUPLED RECEPTOR KINASE/RIBOSOMAL PROTEIN S6 KINASE"/>
    <property type="match status" value="1"/>
</dbReference>
<feature type="compositionally biased region" description="Basic and acidic residues" evidence="6">
    <location>
        <begin position="317"/>
        <end position="334"/>
    </location>
</feature>
<proteinExistence type="predicted"/>
<dbReference type="Gene3D" id="1.10.510.10">
    <property type="entry name" value="Transferase(Phosphotransferase) domain 1"/>
    <property type="match status" value="1"/>
</dbReference>
<dbReference type="AlphaFoldDB" id="A0A9P6RRB3"/>
<reference evidence="8" key="1">
    <citation type="journal article" date="2020" name="Fungal Divers.">
        <title>Resolving the Mortierellaceae phylogeny through synthesis of multi-gene phylogenetics and phylogenomics.</title>
        <authorList>
            <person name="Vandepol N."/>
            <person name="Liber J."/>
            <person name="Desiro A."/>
            <person name="Na H."/>
            <person name="Kennedy M."/>
            <person name="Barry K."/>
            <person name="Grigoriev I.V."/>
            <person name="Miller A.N."/>
            <person name="O'Donnell K."/>
            <person name="Stajich J.E."/>
            <person name="Bonito G."/>
        </authorList>
    </citation>
    <scope>NUCLEOTIDE SEQUENCE</scope>
    <source>
        <strain evidence="8">REB-010B</strain>
    </source>
</reference>
<comment type="caution">
    <text evidence="8">The sequence shown here is derived from an EMBL/GenBank/DDBJ whole genome shotgun (WGS) entry which is preliminary data.</text>
</comment>
<evidence type="ECO:0000256" key="6">
    <source>
        <dbReference type="SAM" id="MobiDB-lite"/>
    </source>
</evidence>
<keyword evidence="5" id="KW-0067">ATP-binding</keyword>
<keyword evidence="2" id="KW-0808">Transferase</keyword>
<dbReference type="GO" id="GO:0004703">
    <property type="term" value="F:G protein-coupled receptor kinase activity"/>
    <property type="evidence" value="ECO:0007669"/>
    <property type="project" value="TreeGrafter"/>
</dbReference>
<feature type="region of interest" description="Disordered" evidence="6">
    <location>
        <begin position="549"/>
        <end position="581"/>
    </location>
</feature>
<dbReference type="InterPro" id="IPR011009">
    <property type="entry name" value="Kinase-like_dom_sf"/>
</dbReference>
<feature type="compositionally biased region" description="Basic residues" evidence="6">
    <location>
        <begin position="307"/>
        <end position="316"/>
    </location>
</feature>
<evidence type="ECO:0000256" key="3">
    <source>
        <dbReference type="ARBA" id="ARBA00022741"/>
    </source>
</evidence>
<evidence type="ECO:0000256" key="1">
    <source>
        <dbReference type="ARBA" id="ARBA00022527"/>
    </source>
</evidence>
<dbReference type="PROSITE" id="PS50011">
    <property type="entry name" value="PROTEIN_KINASE_DOM"/>
    <property type="match status" value="1"/>
</dbReference>